<name>A0A1Q9H279_9GAMM</name>
<feature type="region of interest" description="Disordered" evidence="1">
    <location>
        <begin position="1"/>
        <end position="36"/>
    </location>
</feature>
<accession>A0A1Q9H279</accession>
<feature type="compositionally biased region" description="Acidic residues" evidence="1">
    <location>
        <begin position="595"/>
        <end position="607"/>
    </location>
</feature>
<dbReference type="GO" id="GO:0015074">
    <property type="term" value="P:DNA integration"/>
    <property type="evidence" value="ECO:0007669"/>
    <property type="project" value="InterPro"/>
</dbReference>
<dbReference type="SUPFAM" id="SSF53098">
    <property type="entry name" value="Ribonuclease H-like"/>
    <property type="match status" value="1"/>
</dbReference>
<dbReference type="EMBL" id="MJIL01000033">
    <property type="protein sequence ID" value="OLQ81705.1"/>
    <property type="molecule type" value="Genomic_DNA"/>
</dbReference>
<dbReference type="RefSeq" id="WP_075761696.1">
    <property type="nucleotide sequence ID" value="NZ_MJIL01000033.1"/>
</dbReference>
<reference evidence="3 4" key="1">
    <citation type="submission" date="2016-09" db="EMBL/GenBank/DDBJ databases">
        <title>Photobacterium proteolyticum sp. nov. a protease producing bacterium isolated from ocean sediments of Laizhou Bay.</title>
        <authorList>
            <person name="Li Y."/>
        </authorList>
    </citation>
    <scope>NUCLEOTIDE SEQUENCE [LARGE SCALE GENOMIC DNA]</scope>
    <source>
        <strain evidence="3 4">13-12</strain>
    </source>
</reference>
<feature type="domain" description="Integrase catalytic" evidence="2">
    <location>
        <begin position="211"/>
        <end position="418"/>
    </location>
</feature>
<feature type="region of interest" description="Disordered" evidence="1">
    <location>
        <begin position="558"/>
        <end position="607"/>
    </location>
</feature>
<dbReference type="InterPro" id="IPR015378">
    <property type="entry name" value="Transposase-like_Mu_C"/>
</dbReference>
<organism evidence="3 4">
    <name type="scientific">Photobacterium proteolyticum</name>
    <dbReference type="NCBI Taxonomy" id="1903952"/>
    <lineage>
        <taxon>Bacteria</taxon>
        <taxon>Pseudomonadati</taxon>
        <taxon>Pseudomonadota</taxon>
        <taxon>Gammaproteobacteria</taxon>
        <taxon>Vibrionales</taxon>
        <taxon>Vibrionaceae</taxon>
        <taxon>Photobacterium</taxon>
    </lineage>
</organism>
<dbReference type="InterPro" id="IPR012337">
    <property type="entry name" value="RNaseH-like_sf"/>
</dbReference>
<feature type="compositionally biased region" description="Basic and acidic residues" evidence="1">
    <location>
        <begin position="565"/>
        <end position="578"/>
    </location>
</feature>
<dbReference type="Proteomes" id="UP000186905">
    <property type="component" value="Unassembled WGS sequence"/>
</dbReference>
<dbReference type="Gene3D" id="3.30.420.10">
    <property type="entry name" value="Ribonuclease H-like superfamily/Ribonuclease H"/>
    <property type="match status" value="1"/>
</dbReference>
<gene>
    <name evidence="3" type="ORF">BIT28_02275</name>
</gene>
<keyword evidence="4" id="KW-1185">Reference proteome</keyword>
<proteinExistence type="predicted"/>
<dbReference type="InterPro" id="IPR001584">
    <property type="entry name" value="Integrase_cat-core"/>
</dbReference>
<dbReference type="PROSITE" id="PS50994">
    <property type="entry name" value="INTEGRASE"/>
    <property type="match status" value="1"/>
</dbReference>
<dbReference type="STRING" id="1903952.BIT28_02275"/>
<dbReference type="InterPro" id="IPR036397">
    <property type="entry name" value="RNaseH_sf"/>
</dbReference>
<dbReference type="GO" id="GO:0003676">
    <property type="term" value="F:nucleic acid binding"/>
    <property type="evidence" value="ECO:0007669"/>
    <property type="project" value="InterPro"/>
</dbReference>
<sequence length="607" mass="70451">MPRKAFSQFHGAKNDKDTDSYSNADKGQQPDFDDSEDLQDLTAFNEKSANEALFRLKILKFITQECSEINLKNIEPLRVKLQLAESRQIPSSITIYRWWLSYRKSGFNVTSLAPKIKQRGNRATKVPEVVSGFMDKAIEQVISVEQINVNNAFRRVRRKVRQYNLTHNTLHKYPSYEAIRKRVKKLTPYEKLAAKKGERVAKREFRRMGKKILTESILERVEIDHTWLDLFAVHEKYRVPIGRPYLTQLVDCYSKAVIGFYLGFEPPSYMSVALALKNAIKRKDQLLSQYPSVQKDWVCYGIPDLLVTDNGKEFLSADFIRACDSLFINVHQNKVDTPDNKPHTERQYGTTNTSLLNDLPGKAFSNYLQREGYNAIDEASLTLNEIKEIYLNWLVDIFHPKSNSRGTNCPNVTWKQAARVWPPNEFAGTDEELDFCFAKLETRSLRKEGIRLDTELYYSSDRLAEYRGRKGDHKATIKYNPNNMGFIWVLDEDNESYFKVPAIDYEYASEVTLWLHKKNIELKKELSNSEYDQDAEIDAELRIEKIVDASISKKKTSITNRRRAARYEEHSERAKEAKVPPPTDRVNSDSTNNFDIDDSSNWDIDYV</sequence>
<evidence type="ECO:0000256" key="1">
    <source>
        <dbReference type="SAM" id="MobiDB-lite"/>
    </source>
</evidence>
<dbReference type="Pfam" id="PF09299">
    <property type="entry name" value="Mu-transpos_C"/>
    <property type="match status" value="1"/>
</dbReference>
<dbReference type="AlphaFoldDB" id="A0A1Q9H279"/>
<evidence type="ECO:0000313" key="3">
    <source>
        <dbReference type="EMBL" id="OLQ81705.1"/>
    </source>
</evidence>
<comment type="caution">
    <text evidence="3">The sequence shown here is derived from an EMBL/GenBank/DDBJ whole genome shotgun (WGS) entry which is preliminary data.</text>
</comment>
<evidence type="ECO:0000313" key="4">
    <source>
        <dbReference type="Proteomes" id="UP000186905"/>
    </source>
</evidence>
<evidence type="ECO:0000259" key="2">
    <source>
        <dbReference type="PROSITE" id="PS50994"/>
    </source>
</evidence>
<protein>
    <submittedName>
        <fullName evidence="3">Integrase</fullName>
    </submittedName>
</protein>